<accession>A0A150M3Q6</accession>
<dbReference type="EMBL" id="LQYT01000043">
    <property type="protein sequence ID" value="KYD19220.1"/>
    <property type="molecule type" value="Genomic_DNA"/>
</dbReference>
<feature type="transmembrane region" description="Helical" evidence="1">
    <location>
        <begin position="34"/>
        <end position="52"/>
    </location>
</feature>
<keyword evidence="1" id="KW-0812">Transmembrane</keyword>
<evidence type="ECO:0000313" key="2">
    <source>
        <dbReference type="EMBL" id="KYD19220.1"/>
    </source>
</evidence>
<keyword evidence="1" id="KW-0472">Membrane</keyword>
<reference evidence="2 3" key="1">
    <citation type="submission" date="2016-01" db="EMBL/GenBank/DDBJ databases">
        <title>Draft Genome Sequences of Seven Thermophilic Sporeformers Isolated from Foods.</title>
        <authorList>
            <person name="Berendsen E.M."/>
            <person name="Wells-Bennik M.H."/>
            <person name="Krawcyk A.O."/>
            <person name="De Jong A."/>
            <person name="Holsappel S."/>
            <person name="Eijlander R.T."/>
            <person name="Kuipers O.P."/>
        </authorList>
    </citation>
    <scope>NUCLEOTIDE SEQUENCE [LARGE SCALE GENOMIC DNA]</scope>
    <source>
        <strain evidence="2 3">B4135</strain>
    </source>
</reference>
<evidence type="ECO:0000256" key="1">
    <source>
        <dbReference type="SAM" id="Phobius"/>
    </source>
</evidence>
<keyword evidence="1" id="KW-1133">Transmembrane helix</keyword>
<evidence type="ECO:0000313" key="3">
    <source>
        <dbReference type="Proteomes" id="UP000075683"/>
    </source>
</evidence>
<dbReference type="Proteomes" id="UP000075683">
    <property type="component" value="Unassembled WGS sequence"/>
</dbReference>
<gene>
    <name evidence="2" type="ORF">B4135_2144</name>
</gene>
<proteinExistence type="predicted"/>
<comment type="caution">
    <text evidence="2">The sequence shown here is derived from an EMBL/GenBank/DDBJ whole genome shotgun (WGS) entry which is preliminary data.</text>
</comment>
<protein>
    <submittedName>
        <fullName evidence="2">Uncharacterized protein</fullName>
    </submittedName>
</protein>
<name>A0A150M3Q6_9BACI</name>
<organism evidence="2 3">
    <name type="scientific">Caldibacillus debilis</name>
    <dbReference type="NCBI Taxonomy" id="301148"/>
    <lineage>
        <taxon>Bacteria</taxon>
        <taxon>Bacillati</taxon>
        <taxon>Bacillota</taxon>
        <taxon>Bacilli</taxon>
        <taxon>Bacillales</taxon>
        <taxon>Bacillaceae</taxon>
        <taxon>Caldibacillus</taxon>
    </lineage>
</organism>
<dbReference type="AlphaFoldDB" id="A0A150M3Q6"/>
<dbReference type="STRING" id="301148.B4135_2144"/>
<sequence>MLLFFVLFLIAFFTYKLLIVLKNKEVPGNNRKLAWFLYVFSVAGIIAAYAFSIDFSRGLSKSEAP</sequence>